<keyword evidence="2 7" id="KW-0349">Heme</keyword>
<dbReference type="Proteomes" id="UP001187682">
    <property type="component" value="Unassembled WGS sequence"/>
</dbReference>
<keyword evidence="9" id="KW-1185">Reference proteome</keyword>
<reference evidence="8" key="1">
    <citation type="submission" date="2018-03" db="EMBL/GenBank/DDBJ databases">
        <authorList>
            <person name="Guldener U."/>
        </authorList>
    </citation>
    <scope>NUCLEOTIDE SEQUENCE</scope>
</reference>
<dbReference type="InterPro" id="IPR001128">
    <property type="entry name" value="Cyt_P450"/>
</dbReference>
<dbReference type="GO" id="GO:0016705">
    <property type="term" value="F:oxidoreductase activity, acting on paired donors, with incorporation or reduction of molecular oxygen"/>
    <property type="evidence" value="ECO:0007669"/>
    <property type="project" value="InterPro"/>
</dbReference>
<dbReference type="InterPro" id="IPR036396">
    <property type="entry name" value="Cyt_P450_sf"/>
</dbReference>
<evidence type="ECO:0000256" key="7">
    <source>
        <dbReference type="PIRSR" id="PIRSR602401-1"/>
    </source>
</evidence>
<sequence length="542" mass="60985">MDIIVCTTSSLLGRLVWARMGEFFAPGPSFPTLEPTGVFLFLFLIQYVIVKTYRLFIYPYFLSPLRSLPGPKDHHFLLGQTLRQFTSGSPTEPYTSWVRKWPGADMIRYFSFLNSDAVLVVSPEAHRQILQANCYAFTKPAWYYRLIFPIVGRGLVFMDGDEHKLHRKVLSGAFALTHLKKLIPLMEEKATEVCMQFDTSIDYTQGIINLIPPLSRITLDVIATTVLGVPLATLDAATPFHQIYQTVFDPSTWGLVLSAVNAVVPIRWLSVGENRRFNRAIAQLHALLREIIRLRVADEASEKGRSQAGDGGERKDILTRMVQESKAMGLEWGEEDMIGHVLTFMAAGHETTSNTIAWAVHYLALYPDIQDRLREEALEAAGGAQNMEYAAIENMKLLDNIYREVLRVRSAATFATREAARDIEICGTVIPKGTSLMLMPCATHLNPLIWGPRAAEFDPDRWDSLQGEAAKPHAFAAFLMGPRGCPGQVYTRLEFKVMMIAFVRKFRFYAVEREGEVPLVNPSVVLRPKGGLRVFAQRINQA</sequence>
<comment type="cofactor">
    <cofactor evidence="7">
        <name>heme</name>
        <dbReference type="ChEBI" id="CHEBI:30413"/>
    </cofactor>
</comment>
<keyword evidence="3 7" id="KW-0479">Metal-binding</keyword>
<evidence type="ECO:0000256" key="1">
    <source>
        <dbReference type="ARBA" id="ARBA00010617"/>
    </source>
</evidence>
<proteinExistence type="inferred from homology"/>
<organism evidence="8 9">
    <name type="scientific">Cephalotrichum gorgonifer</name>
    <dbReference type="NCBI Taxonomy" id="2041049"/>
    <lineage>
        <taxon>Eukaryota</taxon>
        <taxon>Fungi</taxon>
        <taxon>Dikarya</taxon>
        <taxon>Ascomycota</taxon>
        <taxon>Pezizomycotina</taxon>
        <taxon>Sordariomycetes</taxon>
        <taxon>Hypocreomycetidae</taxon>
        <taxon>Microascales</taxon>
        <taxon>Microascaceae</taxon>
        <taxon>Cephalotrichum</taxon>
    </lineage>
</organism>
<dbReference type="InterPro" id="IPR002401">
    <property type="entry name" value="Cyt_P450_E_grp-I"/>
</dbReference>
<evidence type="ECO:0000256" key="4">
    <source>
        <dbReference type="ARBA" id="ARBA00023002"/>
    </source>
</evidence>
<keyword evidence="6" id="KW-0503">Monooxygenase</keyword>
<dbReference type="Pfam" id="PF00067">
    <property type="entry name" value="p450"/>
    <property type="match status" value="1"/>
</dbReference>
<dbReference type="PANTHER" id="PTHR24291">
    <property type="entry name" value="CYTOCHROME P450 FAMILY 4"/>
    <property type="match status" value="1"/>
</dbReference>
<evidence type="ECO:0000256" key="5">
    <source>
        <dbReference type="ARBA" id="ARBA00023004"/>
    </source>
</evidence>
<dbReference type="GO" id="GO:0020037">
    <property type="term" value="F:heme binding"/>
    <property type="evidence" value="ECO:0007669"/>
    <property type="project" value="InterPro"/>
</dbReference>
<evidence type="ECO:0000313" key="8">
    <source>
        <dbReference type="EMBL" id="SPO01403.1"/>
    </source>
</evidence>
<dbReference type="PRINTS" id="PR00385">
    <property type="entry name" value="P450"/>
</dbReference>
<comment type="caution">
    <text evidence="8">The sequence shown here is derived from an EMBL/GenBank/DDBJ whole genome shotgun (WGS) entry which is preliminary data.</text>
</comment>
<dbReference type="Gene3D" id="1.10.630.10">
    <property type="entry name" value="Cytochrome P450"/>
    <property type="match status" value="1"/>
</dbReference>
<protein>
    <submittedName>
        <fullName evidence="8">Related to benzoate 4-monooxygenase cytochrome P450</fullName>
    </submittedName>
</protein>
<comment type="similarity">
    <text evidence="1">Belongs to the cytochrome P450 family.</text>
</comment>
<dbReference type="InterPro" id="IPR050196">
    <property type="entry name" value="Cytochrome_P450_Monoox"/>
</dbReference>
<evidence type="ECO:0000256" key="2">
    <source>
        <dbReference type="ARBA" id="ARBA00022617"/>
    </source>
</evidence>
<evidence type="ECO:0000313" key="9">
    <source>
        <dbReference type="Proteomes" id="UP001187682"/>
    </source>
</evidence>
<dbReference type="PRINTS" id="PR00463">
    <property type="entry name" value="EP450I"/>
</dbReference>
<dbReference type="SUPFAM" id="SSF48264">
    <property type="entry name" value="Cytochrome P450"/>
    <property type="match status" value="1"/>
</dbReference>
<dbReference type="GO" id="GO:0005506">
    <property type="term" value="F:iron ion binding"/>
    <property type="evidence" value="ECO:0007669"/>
    <property type="project" value="InterPro"/>
</dbReference>
<dbReference type="PANTHER" id="PTHR24291:SF50">
    <property type="entry name" value="BIFUNCTIONAL ALBAFLAVENONE MONOOXYGENASE_TERPENE SYNTHASE"/>
    <property type="match status" value="1"/>
</dbReference>
<keyword evidence="4" id="KW-0560">Oxidoreductase</keyword>
<gene>
    <name evidence="8" type="ORF">DNG_04079</name>
</gene>
<dbReference type="AlphaFoldDB" id="A0AAE8MY60"/>
<evidence type="ECO:0000256" key="6">
    <source>
        <dbReference type="ARBA" id="ARBA00023033"/>
    </source>
</evidence>
<keyword evidence="5 7" id="KW-0408">Iron</keyword>
<accession>A0AAE8MY60</accession>
<dbReference type="GO" id="GO:0004497">
    <property type="term" value="F:monooxygenase activity"/>
    <property type="evidence" value="ECO:0007669"/>
    <property type="project" value="UniProtKB-KW"/>
</dbReference>
<feature type="binding site" description="axial binding residue" evidence="7">
    <location>
        <position position="485"/>
    </location>
    <ligand>
        <name>heme</name>
        <dbReference type="ChEBI" id="CHEBI:30413"/>
    </ligand>
    <ligandPart>
        <name>Fe</name>
        <dbReference type="ChEBI" id="CHEBI:18248"/>
    </ligandPart>
</feature>
<evidence type="ECO:0000256" key="3">
    <source>
        <dbReference type="ARBA" id="ARBA00022723"/>
    </source>
</evidence>
<dbReference type="EMBL" id="ONZQ02000005">
    <property type="protein sequence ID" value="SPO01403.1"/>
    <property type="molecule type" value="Genomic_DNA"/>
</dbReference>
<name>A0AAE8MY60_9PEZI</name>